<dbReference type="Proteomes" id="UP000642748">
    <property type="component" value="Unassembled WGS sequence"/>
</dbReference>
<protein>
    <submittedName>
        <fullName evidence="2">Uncharacterized protein</fullName>
    </submittedName>
</protein>
<evidence type="ECO:0000313" key="2">
    <source>
        <dbReference type="EMBL" id="GIH21175.1"/>
    </source>
</evidence>
<name>A0A8J3VWC2_9ACTN</name>
<accession>A0A8J3VWC2</accession>
<gene>
    <name evidence="2" type="ORF">Raf01_93470</name>
</gene>
<reference evidence="2" key="1">
    <citation type="submission" date="2021-01" db="EMBL/GenBank/DDBJ databases">
        <title>Whole genome shotgun sequence of Rugosimonospora africana NBRC 104875.</title>
        <authorList>
            <person name="Komaki H."/>
            <person name="Tamura T."/>
        </authorList>
    </citation>
    <scope>NUCLEOTIDE SEQUENCE</scope>
    <source>
        <strain evidence="2">NBRC 104875</strain>
    </source>
</reference>
<evidence type="ECO:0000313" key="3">
    <source>
        <dbReference type="Proteomes" id="UP000642748"/>
    </source>
</evidence>
<dbReference type="EMBL" id="BONZ01000118">
    <property type="protein sequence ID" value="GIH21175.1"/>
    <property type="molecule type" value="Genomic_DNA"/>
</dbReference>
<feature type="region of interest" description="Disordered" evidence="1">
    <location>
        <begin position="99"/>
        <end position="127"/>
    </location>
</feature>
<evidence type="ECO:0000256" key="1">
    <source>
        <dbReference type="SAM" id="MobiDB-lite"/>
    </source>
</evidence>
<proteinExistence type="predicted"/>
<comment type="caution">
    <text evidence="2">The sequence shown here is derived from an EMBL/GenBank/DDBJ whole genome shotgun (WGS) entry which is preliminary data.</text>
</comment>
<organism evidence="2 3">
    <name type="scientific">Rugosimonospora africana</name>
    <dbReference type="NCBI Taxonomy" id="556532"/>
    <lineage>
        <taxon>Bacteria</taxon>
        <taxon>Bacillati</taxon>
        <taxon>Actinomycetota</taxon>
        <taxon>Actinomycetes</taxon>
        <taxon>Micromonosporales</taxon>
        <taxon>Micromonosporaceae</taxon>
        <taxon>Rugosimonospora</taxon>
    </lineage>
</organism>
<dbReference type="AlphaFoldDB" id="A0A8J3VWC2"/>
<sequence>MYGISHGQPGVLGASWMMKNVITIVTDEWAELYLQQVKGVKPADPLLVEVRTLVWDGGRMAALRHVRQRAPRMSLQDVKAYVEAIRKGNEPSEHLASLTREQPKGPPLLGIKTLAGPCDENREPKSS</sequence>
<keyword evidence="3" id="KW-1185">Reference proteome</keyword>
<dbReference type="RefSeq" id="WP_203924574.1">
    <property type="nucleotide sequence ID" value="NZ_BONZ01000118.1"/>
</dbReference>